<dbReference type="RefSeq" id="WP_212188188.1">
    <property type="nucleotide sequence ID" value="NZ_JAGTAR010000002.1"/>
</dbReference>
<dbReference type="EMBL" id="JAGTAR010000002">
    <property type="protein sequence ID" value="MBR8534278.1"/>
    <property type="molecule type" value="Genomic_DNA"/>
</dbReference>
<sequence length="235" mass="27618">MKLINIILIALTLAMCLSCEKNERMLYDENYNALNFIMPGIEGKEADSLYINFMFYPDEKVIDTLRVQVRLLGMPNSATRYYKVAPVESGTTATLGEHYELKEKYELPADTTRTWLEVYINRDESLQDSTYRIQLQFESTDDFVEGLDEFKSFIVNITDNLDTPPPFWEANYLHYKAGAYHSLKCKKFIEIAKVDSPNWYPEQTAALDEYVKETRIWFNENPTYDEDGNRLYFQY</sequence>
<evidence type="ECO:0000313" key="2">
    <source>
        <dbReference type="Proteomes" id="UP000679220"/>
    </source>
</evidence>
<proteinExistence type="predicted"/>
<organism evidence="1 2">
    <name type="scientific">Carboxylicivirga sediminis</name>
    <dbReference type="NCBI Taxonomy" id="2006564"/>
    <lineage>
        <taxon>Bacteria</taxon>
        <taxon>Pseudomonadati</taxon>
        <taxon>Bacteroidota</taxon>
        <taxon>Bacteroidia</taxon>
        <taxon>Marinilabiliales</taxon>
        <taxon>Marinilabiliaceae</taxon>
        <taxon>Carboxylicivirga</taxon>
    </lineage>
</organism>
<protein>
    <submittedName>
        <fullName evidence="1">DUF4843 domain-containing protein</fullName>
    </submittedName>
</protein>
<keyword evidence="2" id="KW-1185">Reference proteome</keyword>
<dbReference type="Pfam" id="PF16132">
    <property type="entry name" value="DUF4843"/>
    <property type="match status" value="1"/>
</dbReference>
<dbReference type="AlphaFoldDB" id="A0A941F108"/>
<reference evidence="1" key="2">
    <citation type="submission" date="2021-04" db="EMBL/GenBank/DDBJ databases">
        <authorList>
            <person name="Zhang T."/>
            <person name="Zhang Y."/>
            <person name="Lu D."/>
            <person name="Zuo D."/>
            <person name="Du Z."/>
        </authorList>
    </citation>
    <scope>NUCLEOTIDE SEQUENCE</scope>
    <source>
        <strain evidence="1">JR1</strain>
    </source>
</reference>
<reference evidence="1" key="1">
    <citation type="journal article" date="2018" name="Int. J. Syst. Evol. Microbiol.">
        <title>Carboxylicivirga sediminis sp. nov., isolated from coastal sediment.</title>
        <authorList>
            <person name="Wang F.Q."/>
            <person name="Ren L.H."/>
            <person name="Zou R.J."/>
            <person name="Sun Y.Z."/>
            <person name="Liu X.J."/>
            <person name="Jiang F."/>
            <person name="Liu L.J."/>
        </authorList>
    </citation>
    <scope>NUCLEOTIDE SEQUENCE</scope>
    <source>
        <strain evidence="1">JR1</strain>
    </source>
</reference>
<name>A0A941F108_9BACT</name>
<evidence type="ECO:0000313" key="1">
    <source>
        <dbReference type="EMBL" id="MBR8534278.1"/>
    </source>
</evidence>
<comment type="caution">
    <text evidence="1">The sequence shown here is derived from an EMBL/GenBank/DDBJ whole genome shotgun (WGS) entry which is preliminary data.</text>
</comment>
<gene>
    <name evidence="1" type="ORF">KDU71_01815</name>
</gene>
<accession>A0A941F108</accession>
<dbReference type="Proteomes" id="UP000679220">
    <property type="component" value="Unassembled WGS sequence"/>
</dbReference>
<dbReference type="InterPro" id="IPR032299">
    <property type="entry name" value="DUF4843"/>
</dbReference>